<evidence type="ECO:0000259" key="4">
    <source>
        <dbReference type="PROSITE" id="PS50184"/>
    </source>
</evidence>
<dbReference type="Proteomes" id="UP001374579">
    <property type="component" value="Unassembled WGS sequence"/>
</dbReference>
<dbReference type="InterPro" id="IPR014853">
    <property type="entry name" value="VWF/SSPO/ZAN-like_Cys-rich_dom"/>
</dbReference>
<dbReference type="Pfam" id="PF00094">
    <property type="entry name" value="VWD"/>
    <property type="match status" value="3"/>
</dbReference>
<feature type="domain" description="VWFD" evidence="5">
    <location>
        <begin position="219"/>
        <end position="404"/>
    </location>
</feature>
<protein>
    <submittedName>
        <fullName evidence="6">Uncharacterized protein</fullName>
    </submittedName>
</protein>
<dbReference type="InterPro" id="IPR000742">
    <property type="entry name" value="EGF"/>
</dbReference>
<dbReference type="EMBL" id="JBAMIC010000003">
    <property type="protein sequence ID" value="KAK7109157.1"/>
    <property type="molecule type" value="Genomic_DNA"/>
</dbReference>
<evidence type="ECO:0000256" key="3">
    <source>
        <dbReference type="ARBA" id="ARBA00023180"/>
    </source>
</evidence>
<feature type="domain" description="VWFD" evidence="5">
    <location>
        <begin position="1060"/>
        <end position="1234"/>
    </location>
</feature>
<gene>
    <name evidence="6" type="ORF">V1264_013248</name>
</gene>
<dbReference type="InterPro" id="IPR002919">
    <property type="entry name" value="TIL_dom"/>
</dbReference>
<evidence type="ECO:0000313" key="7">
    <source>
        <dbReference type="Proteomes" id="UP001374579"/>
    </source>
</evidence>
<dbReference type="InterPro" id="IPR001007">
    <property type="entry name" value="VWF_dom"/>
</dbReference>
<accession>A0AAN9GHY6</accession>
<dbReference type="Pfam" id="PF01826">
    <property type="entry name" value="TIL"/>
    <property type="match status" value="2"/>
</dbReference>
<evidence type="ECO:0000313" key="6">
    <source>
        <dbReference type="EMBL" id="KAK7109157.1"/>
    </source>
</evidence>
<dbReference type="PANTHER" id="PTHR11339">
    <property type="entry name" value="EXTRACELLULAR MATRIX GLYCOPROTEIN RELATED"/>
    <property type="match status" value="1"/>
</dbReference>
<dbReference type="PROSITE" id="PS00022">
    <property type="entry name" value="EGF_1"/>
    <property type="match status" value="1"/>
</dbReference>
<dbReference type="PROSITE" id="PS51233">
    <property type="entry name" value="VWFD"/>
    <property type="match status" value="3"/>
</dbReference>
<dbReference type="SUPFAM" id="SSF57567">
    <property type="entry name" value="Serine protease inhibitors"/>
    <property type="match status" value="2"/>
</dbReference>
<keyword evidence="7" id="KW-1185">Reference proteome</keyword>
<name>A0AAN9GHY6_9CAEN</name>
<evidence type="ECO:0000256" key="2">
    <source>
        <dbReference type="ARBA" id="ARBA00023157"/>
    </source>
</evidence>
<dbReference type="PROSITE" id="PS50184">
    <property type="entry name" value="VWFC_2"/>
    <property type="match status" value="1"/>
</dbReference>
<reference evidence="6 7" key="1">
    <citation type="submission" date="2024-02" db="EMBL/GenBank/DDBJ databases">
        <title>Chromosome-scale genome assembly of the rough periwinkle Littorina saxatilis.</title>
        <authorList>
            <person name="De Jode A."/>
            <person name="Faria R."/>
            <person name="Formenti G."/>
            <person name="Sims Y."/>
            <person name="Smith T.P."/>
            <person name="Tracey A."/>
            <person name="Wood J.M.D."/>
            <person name="Zagrodzka Z.B."/>
            <person name="Johannesson K."/>
            <person name="Butlin R.K."/>
            <person name="Leder E.H."/>
        </authorList>
    </citation>
    <scope>NUCLEOTIDE SEQUENCE [LARGE SCALE GENOMIC DNA]</scope>
    <source>
        <strain evidence="6">Snail1</strain>
        <tissue evidence="6">Muscle</tissue>
    </source>
</reference>
<dbReference type="Gene3D" id="2.10.25.10">
    <property type="entry name" value="Laminin"/>
    <property type="match status" value="3"/>
</dbReference>
<organism evidence="6 7">
    <name type="scientific">Littorina saxatilis</name>
    <dbReference type="NCBI Taxonomy" id="31220"/>
    <lineage>
        <taxon>Eukaryota</taxon>
        <taxon>Metazoa</taxon>
        <taxon>Spiralia</taxon>
        <taxon>Lophotrochozoa</taxon>
        <taxon>Mollusca</taxon>
        <taxon>Gastropoda</taxon>
        <taxon>Caenogastropoda</taxon>
        <taxon>Littorinimorpha</taxon>
        <taxon>Littorinoidea</taxon>
        <taxon>Littorinidae</taxon>
        <taxon>Littorina</taxon>
    </lineage>
</organism>
<evidence type="ECO:0000259" key="5">
    <source>
        <dbReference type="PROSITE" id="PS51233"/>
    </source>
</evidence>
<dbReference type="InterPro" id="IPR050780">
    <property type="entry name" value="Mucin_vWF_Thrombospondin_sf"/>
</dbReference>
<dbReference type="CDD" id="cd19941">
    <property type="entry name" value="TIL"/>
    <property type="match status" value="2"/>
</dbReference>
<keyword evidence="1" id="KW-0677">Repeat</keyword>
<evidence type="ECO:0000256" key="1">
    <source>
        <dbReference type="ARBA" id="ARBA00022737"/>
    </source>
</evidence>
<sequence length="1418" mass="155033">MSLVLSRLHESRLVFLTLAIWLSFVFSAVSVSASWCDFTDLEQENKTTPCGEAQLDLYAGGWTLDIPGTALLNGWSTNRKDVVDNVLEGLGNCAMYKKEAVSKRDCCKGWTGDNCDEAKCDPPCVNGFCAGPNMCNCRSDFGGPTCDEDIRLLSVGRKYCFDGHLCQGEKLLGNVTSETECCDGGGASWGSIHQKICESCGNAMNVTILPTVPADLLFRTCMAAADCRYRTFDGVSFEYCSTCTMTLLRSAALQITSATECDPTDQCQCIKVVTIIQPVLYKKLVFFNGTLSLYNIGGEHVESVENITEGSSVTNLAGVDAEAVGDSIYLVVSAYNVRIRVDSDGMLFLTVDIGHTLGALTGMCGDFDNDLADEIKYAQSPQEAKLLGTLYEETPCGVPLEECVSDEEKNEAQQQCWAFGSRMFSECRTRDVDYNFYNRYCMRSYCSAKRQGMAKAEAARCNAIAIYASECAKNNVVVQWRSADLCPRVCAANMTYQQCGPACRRECGKYLSSYISEECQECVPGCHCAEGLLYMNGTCTPPEDCQCLYAGKYYTQGEVVSTTDNCQSCTCGMYGQWSCNQTDCRASCEVMGHGMMKSFDGETFNIFSNVTHCAFRLVSFVSPSGKGDFYINLLTKPCDTGVGVCISQVQVGSPDGRFDIALDESEVIFVTDVTSSNRLTLPYNNDRFFFKDVTSQTVVVQMEDMRVVFYKSGYVRVDADTGVFYNALQGLCGNLNFMVSDERLLPNGVLADSDDEFIMVNSYLPSDEKNLCGGERGIPTSTSSLPICTELATLYAQKGQAQISESVQDTCIESPVVSNVCPLLLRLADDLQLSTEDIVNTSKHPKLYAMCVEVSVLECAPGLEYRGGVDVCDSFCRDQLYVSSGCFPGVVQGCACAANELKTDDGVCSTLDSCTCFEPSRGVIHQAGDVIHSGCSKCTCEKAKLTCTAADCEQVVCTNGMEVVTNITDVDGECQRPICPLHYSNRFRCAEKIYGTARNCYCPEGTVESSASSDCIQMNECPCYYKGTWYKEGDNITDNCFIKTCQNAMWNVTGRGDCTATCTMAGSQTRYTTWDDQTFQFRGTCTYVLVETINATNPFKVTTQNVACGVEGTSCSRKLEITYAGITLKLIRGLGIQVGNKTYPDDIHKNLGGVINIYPTTLYTVVVFDGVTVYWSGGLVVMLRVTSQWSSMLRGLCGTHDGNSMNDLMMRDGSIASSPNEFGNSWKEAGLTCSDIPVVDIVPDPCTVEPQRKQWSLKTCEMITTSDAFSRCREALPASNVQRFYADCVKEGCSCNSGGDCECMCDAIASFSSRCSEIGYPVRWRHQRLCPIQCDFGKEYQACGNPQQSSCEEPNPSPTSSGSSSGSGNSTACIEGCFCPEGYVMYGVRCIPEERCPCIDDGFIYEEGTTIIKDCMNW</sequence>
<dbReference type="SMART" id="SM00216">
    <property type="entry name" value="VWD"/>
    <property type="match status" value="3"/>
</dbReference>
<dbReference type="PANTHER" id="PTHR11339:SF386">
    <property type="entry name" value="HEMOLECTIN, ISOFORM A"/>
    <property type="match status" value="1"/>
</dbReference>
<feature type="domain" description="VWFC" evidence="4">
    <location>
        <begin position="914"/>
        <end position="980"/>
    </location>
</feature>
<keyword evidence="3" id="KW-0325">Glycoprotein</keyword>
<dbReference type="GO" id="GO:0031012">
    <property type="term" value="C:extracellular matrix"/>
    <property type="evidence" value="ECO:0007669"/>
    <property type="project" value="TreeGrafter"/>
</dbReference>
<comment type="caution">
    <text evidence="6">The sequence shown here is derived from an EMBL/GenBank/DDBJ whole genome shotgun (WGS) entry which is preliminary data.</text>
</comment>
<feature type="domain" description="VWFD" evidence="5">
    <location>
        <begin position="586"/>
        <end position="773"/>
    </location>
</feature>
<proteinExistence type="predicted"/>
<dbReference type="SMART" id="SM00832">
    <property type="entry name" value="C8"/>
    <property type="match status" value="2"/>
</dbReference>
<dbReference type="InterPro" id="IPR036084">
    <property type="entry name" value="Ser_inhib-like_sf"/>
</dbReference>
<dbReference type="GO" id="GO:0005615">
    <property type="term" value="C:extracellular space"/>
    <property type="evidence" value="ECO:0007669"/>
    <property type="project" value="TreeGrafter"/>
</dbReference>
<dbReference type="InterPro" id="IPR001846">
    <property type="entry name" value="VWF_type-D"/>
</dbReference>
<keyword evidence="2" id="KW-1015">Disulfide bond</keyword>
<dbReference type="Pfam" id="PF08742">
    <property type="entry name" value="C8"/>
    <property type="match status" value="2"/>
</dbReference>
<dbReference type="SMART" id="SM00214">
    <property type="entry name" value="VWC"/>
    <property type="match status" value="1"/>
</dbReference>